<feature type="transmembrane region" description="Helical" evidence="1">
    <location>
        <begin position="98"/>
        <end position="125"/>
    </location>
</feature>
<dbReference type="EMBL" id="FNSD01000001">
    <property type="protein sequence ID" value="SEB98292.1"/>
    <property type="molecule type" value="Genomic_DNA"/>
</dbReference>
<evidence type="ECO:0000256" key="1">
    <source>
        <dbReference type="SAM" id="Phobius"/>
    </source>
</evidence>
<accession>A0A1H4NUI4</accession>
<gene>
    <name evidence="2" type="ORF">SAMN05443244_2345</name>
</gene>
<dbReference type="AlphaFoldDB" id="A0A1H4NUI4"/>
<feature type="transmembrane region" description="Helical" evidence="1">
    <location>
        <begin position="19"/>
        <end position="36"/>
    </location>
</feature>
<dbReference type="Proteomes" id="UP000182409">
    <property type="component" value="Unassembled WGS sequence"/>
</dbReference>
<evidence type="ECO:0000313" key="3">
    <source>
        <dbReference type="Proteomes" id="UP000182409"/>
    </source>
</evidence>
<sequence length="127" mass="13304">MASPGQAAALNATADWCKWVATVQSGAIAVIGGIAAKGDHLNRTFRQCSGAALIFFALSVITAGFILSSIPNAHEHIGKGQHVELRETYLWRANLGSFAAYTACLGIFACLGIASFCGGVICQLFTR</sequence>
<name>A0A1H4NUI4_9BACT</name>
<feature type="transmembrane region" description="Helical" evidence="1">
    <location>
        <begin position="48"/>
        <end position="70"/>
    </location>
</feature>
<proteinExistence type="predicted"/>
<keyword evidence="1" id="KW-0812">Transmembrane</keyword>
<keyword evidence="1" id="KW-1133">Transmembrane helix</keyword>
<organism evidence="2 3">
    <name type="scientific">Terriglobus roseus</name>
    <dbReference type="NCBI Taxonomy" id="392734"/>
    <lineage>
        <taxon>Bacteria</taxon>
        <taxon>Pseudomonadati</taxon>
        <taxon>Acidobacteriota</taxon>
        <taxon>Terriglobia</taxon>
        <taxon>Terriglobales</taxon>
        <taxon>Acidobacteriaceae</taxon>
        <taxon>Terriglobus</taxon>
    </lineage>
</organism>
<protein>
    <submittedName>
        <fullName evidence="2">Uncharacterized protein</fullName>
    </submittedName>
</protein>
<reference evidence="2 3" key="1">
    <citation type="submission" date="2016-10" db="EMBL/GenBank/DDBJ databases">
        <authorList>
            <person name="de Groot N.N."/>
        </authorList>
    </citation>
    <scope>NUCLEOTIDE SEQUENCE [LARGE SCALE GENOMIC DNA]</scope>
    <source>
        <strain evidence="2 3">AB35.6</strain>
    </source>
</reference>
<keyword evidence="1" id="KW-0472">Membrane</keyword>
<evidence type="ECO:0000313" key="2">
    <source>
        <dbReference type="EMBL" id="SEB98292.1"/>
    </source>
</evidence>